<organism evidence="1 2">
    <name type="scientific">Ambrosiozyma monospora</name>
    <name type="common">Yeast</name>
    <name type="synonym">Endomycopsis monosporus</name>
    <dbReference type="NCBI Taxonomy" id="43982"/>
    <lineage>
        <taxon>Eukaryota</taxon>
        <taxon>Fungi</taxon>
        <taxon>Dikarya</taxon>
        <taxon>Ascomycota</taxon>
        <taxon>Saccharomycotina</taxon>
        <taxon>Pichiomycetes</taxon>
        <taxon>Pichiales</taxon>
        <taxon>Pichiaceae</taxon>
        <taxon>Ambrosiozyma</taxon>
    </lineage>
</organism>
<name>A0ACB5UC81_AMBMO</name>
<protein>
    <submittedName>
        <fullName evidence="1">Unnamed protein product</fullName>
    </submittedName>
</protein>
<dbReference type="Proteomes" id="UP001165064">
    <property type="component" value="Unassembled WGS sequence"/>
</dbReference>
<dbReference type="EMBL" id="BSXS01016123">
    <property type="protein sequence ID" value="GMF07321.1"/>
    <property type="molecule type" value="Genomic_DNA"/>
</dbReference>
<evidence type="ECO:0000313" key="1">
    <source>
        <dbReference type="EMBL" id="GMF07321.1"/>
    </source>
</evidence>
<keyword evidence="2" id="KW-1185">Reference proteome</keyword>
<gene>
    <name evidence="1" type="ORF">Amon02_001285200</name>
</gene>
<evidence type="ECO:0000313" key="2">
    <source>
        <dbReference type="Proteomes" id="UP001165064"/>
    </source>
</evidence>
<comment type="caution">
    <text evidence="1">The sequence shown here is derived from an EMBL/GenBank/DDBJ whole genome shotgun (WGS) entry which is preliminary data.</text>
</comment>
<reference evidence="1" key="1">
    <citation type="submission" date="2023-04" db="EMBL/GenBank/DDBJ databases">
        <title>Ambrosiozyma monospora NBRC 10751.</title>
        <authorList>
            <person name="Ichikawa N."/>
            <person name="Sato H."/>
            <person name="Tonouchi N."/>
        </authorList>
    </citation>
    <scope>NUCLEOTIDE SEQUENCE</scope>
    <source>
        <strain evidence="1">NBRC 10751</strain>
    </source>
</reference>
<proteinExistence type="predicted"/>
<sequence length="137" mass="15546">MKELVDRLVDGEELYLTTQYVEDEVAYKHQVLMEAEKHGNDEDEDDEDDDEEDGESGGFGFGVPQSDNESLDSIDMNNLKDDFDDLEDDGDIMDETQDEEVISDELLGEPLTLSEAQDRVQSLFQRPLNQPLDGCHN</sequence>
<accession>A0ACB5UC81</accession>